<evidence type="ECO:0000256" key="1">
    <source>
        <dbReference type="SAM" id="Phobius"/>
    </source>
</evidence>
<feature type="transmembrane region" description="Helical" evidence="1">
    <location>
        <begin position="46"/>
        <end position="73"/>
    </location>
</feature>
<reference evidence="2" key="1">
    <citation type="submission" date="2023-10" db="EMBL/GenBank/DDBJ databases">
        <authorList>
            <person name="Chen Y."/>
            <person name="Shah S."/>
            <person name="Dougan E. K."/>
            <person name="Thang M."/>
            <person name="Chan C."/>
        </authorList>
    </citation>
    <scope>NUCLEOTIDE SEQUENCE [LARGE SCALE GENOMIC DNA]</scope>
</reference>
<proteinExistence type="predicted"/>
<dbReference type="Proteomes" id="UP001189429">
    <property type="component" value="Unassembled WGS sequence"/>
</dbReference>
<evidence type="ECO:0000313" key="2">
    <source>
        <dbReference type="EMBL" id="CAK0888552.1"/>
    </source>
</evidence>
<keyword evidence="1" id="KW-0472">Membrane</keyword>
<dbReference type="EMBL" id="CAUYUJ010019093">
    <property type="protein sequence ID" value="CAK0888552.1"/>
    <property type="molecule type" value="Genomic_DNA"/>
</dbReference>
<organism evidence="2 3">
    <name type="scientific">Prorocentrum cordatum</name>
    <dbReference type="NCBI Taxonomy" id="2364126"/>
    <lineage>
        <taxon>Eukaryota</taxon>
        <taxon>Sar</taxon>
        <taxon>Alveolata</taxon>
        <taxon>Dinophyceae</taxon>
        <taxon>Prorocentrales</taxon>
        <taxon>Prorocentraceae</taxon>
        <taxon>Prorocentrum</taxon>
    </lineage>
</organism>
<name>A0ABN9WPF7_9DINO</name>
<feature type="transmembrane region" description="Helical" evidence="1">
    <location>
        <begin position="12"/>
        <end position="34"/>
    </location>
</feature>
<keyword evidence="1" id="KW-1133">Transmembrane helix</keyword>
<protein>
    <recommendedName>
        <fullName evidence="4">Protein RFT1 homolog</fullName>
    </recommendedName>
</protein>
<comment type="caution">
    <text evidence="2">The sequence shown here is derived from an EMBL/GenBank/DDBJ whole genome shotgun (WGS) entry which is preliminary data.</text>
</comment>
<sequence>MWQRAAQLRFLGSLLYIRGLLECGLWVAFGLQLVQLDMFGASPFGAVIRGVLLAAGGAAHAASVRFFAAGAFADLERYASGGLFVQTWSSASKRAALALGALLVLMAGAVTLVEGAQWWPRWLRGCR</sequence>
<feature type="transmembrane region" description="Helical" evidence="1">
    <location>
        <begin position="94"/>
        <end position="113"/>
    </location>
</feature>
<evidence type="ECO:0000313" key="3">
    <source>
        <dbReference type="Proteomes" id="UP001189429"/>
    </source>
</evidence>
<keyword evidence="1" id="KW-0812">Transmembrane</keyword>
<keyword evidence="3" id="KW-1185">Reference proteome</keyword>
<evidence type="ECO:0008006" key="4">
    <source>
        <dbReference type="Google" id="ProtNLM"/>
    </source>
</evidence>
<gene>
    <name evidence="2" type="ORF">PCOR1329_LOCUS69323</name>
</gene>
<accession>A0ABN9WPF7</accession>